<feature type="domain" description="Complex 1 LYR protein" evidence="9">
    <location>
        <begin position="25"/>
        <end position="86"/>
    </location>
</feature>
<reference evidence="10 11" key="1">
    <citation type="journal article" date="2010" name="Nat. Biotechnol.">
        <title>Genome sequence of the model mushroom Schizophyllum commune.</title>
        <authorList>
            <person name="Ohm R.A."/>
            <person name="de Jong J.F."/>
            <person name="Lugones L.G."/>
            <person name="Aerts A."/>
            <person name="Kothe E."/>
            <person name="Stajich J.E."/>
            <person name="de Vries R.P."/>
            <person name="Record E."/>
            <person name="Levasseur A."/>
            <person name="Baker S.E."/>
            <person name="Bartholomew K.A."/>
            <person name="Coutinho P.M."/>
            <person name="Erdmann S."/>
            <person name="Fowler T.J."/>
            <person name="Gathman A.C."/>
            <person name="Lombard V."/>
            <person name="Henrissat B."/>
            <person name="Knabe N."/>
            <person name="Kuees U."/>
            <person name="Lilly W.W."/>
            <person name="Lindquist E."/>
            <person name="Lucas S."/>
            <person name="Magnuson J.K."/>
            <person name="Piumi F."/>
            <person name="Raudaskoski M."/>
            <person name="Salamov A."/>
            <person name="Schmutz J."/>
            <person name="Schwarze F.W.M.R."/>
            <person name="vanKuyk P.A."/>
            <person name="Horton J.S."/>
            <person name="Grigoriev I.V."/>
            <person name="Woesten H.A.B."/>
        </authorList>
    </citation>
    <scope>NUCLEOTIDE SEQUENCE [LARGE SCALE GENOMIC DNA]</scope>
    <source>
        <strain evidence="11">H4-8 / FGSC 9210</strain>
    </source>
</reference>
<sequence length="134" mass="15601">MSAFYVPARLAQPTRVSANPAEARKRVLKLYREWYRCAPDIVSSYELSIPVSAARYAIRQRFEYNRYVTDPKAIDVLIAKSHMEFQETMNHWKMRDHVLGLLLKPKQRPQKTFMQKFIEGRDEEAITPAASGIV</sequence>
<keyword evidence="7" id="KW-0496">Mitochondrion</keyword>
<protein>
    <recommendedName>
        <fullName evidence="9">Complex 1 LYR protein domain-containing protein</fullName>
    </recommendedName>
</protein>
<dbReference type="InterPro" id="IPR008011">
    <property type="entry name" value="Complex1_LYR_dom"/>
</dbReference>
<dbReference type="EMBL" id="GL377311">
    <property type="protein sequence ID" value="EFI93514.1"/>
    <property type="molecule type" value="Genomic_DNA"/>
</dbReference>
<dbReference type="Proteomes" id="UP000007431">
    <property type="component" value="Unassembled WGS sequence"/>
</dbReference>
<evidence type="ECO:0000256" key="5">
    <source>
        <dbReference type="ARBA" id="ARBA00022792"/>
    </source>
</evidence>
<name>D8QG07_SCHCM</name>
<dbReference type="OrthoDB" id="14535at2759"/>
<dbReference type="GO" id="GO:0005743">
    <property type="term" value="C:mitochondrial inner membrane"/>
    <property type="evidence" value="ECO:0007669"/>
    <property type="project" value="UniProtKB-SubCell"/>
</dbReference>
<evidence type="ECO:0000256" key="6">
    <source>
        <dbReference type="ARBA" id="ARBA00022982"/>
    </source>
</evidence>
<dbReference type="InterPro" id="IPR045299">
    <property type="entry name" value="Complex1_LYR_NDUFA6_LYRM6"/>
</dbReference>
<dbReference type="GO" id="GO:0045271">
    <property type="term" value="C:respiratory chain complex I"/>
    <property type="evidence" value="ECO:0007669"/>
    <property type="project" value="InterPro"/>
</dbReference>
<evidence type="ECO:0000256" key="4">
    <source>
        <dbReference type="ARBA" id="ARBA00022660"/>
    </source>
</evidence>
<dbReference type="VEuPathDB" id="FungiDB:SCHCODRAFT_02514640"/>
<dbReference type="Pfam" id="PF05347">
    <property type="entry name" value="Complex1_LYR"/>
    <property type="match status" value="1"/>
</dbReference>
<evidence type="ECO:0000256" key="3">
    <source>
        <dbReference type="ARBA" id="ARBA00022448"/>
    </source>
</evidence>
<keyword evidence="5" id="KW-0999">Mitochondrion inner membrane</keyword>
<gene>
    <name evidence="10" type="ORF">SCHCODRAFT_60514</name>
</gene>
<dbReference type="eggNOG" id="KOG3426">
    <property type="taxonomic scope" value="Eukaryota"/>
</dbReference>
<dbReference type="KEGG" id="scm:SCHCO_02514640"/>
<dbReference type="AlphaFoldDB" id="D8QG07"/>
<evidence type="ECO:0000256" key="2">
    <source>
        <dbReference type="ARBA" id="ARBA00009508"/>
    </source>
</evidence>
<evidence type="ECO:0000313" key="10">
    <source>
        <dbReference type="EMBL" id="EFI93514.1"/>
    </source>
</evidence>
<dbReference type="STRING" id="578458.D8QG07"/>
<comment type="similarity">
    <text evidence="2">Belongs to the complex I LYR family.</text>
</comment>
<dbReference type="OMA" id="FWKQTTH"/>
<evidence type="ECO:0000313" key="11">
    <source>
        <dbReference type="Proteomes" id="UP000007431"/>
    </source>
</evidence>
<dbReference type="HOGENOM" id="CLU_111660_2_0_1"/>
<evidence type="ECO:0000256" key="7">
    <source>
        <dbReference type="ARBA" id="ARBA00023128"/>
    </source>
</evidence>
<dbReference type="InterPro" id="IPR016488">
    <property type="entry name" value="NADH_Ub_cplx-1_asu_su-6"/>
</dbReference>
<dbReference type="GeneID" id="9591885"/>
<dbReference type="InParanoid" id="D8QG07"/>
<keyword evidence="8" id="KW-0472">Membrane</keyword>
<organism evidence="11">
    <name type="scientific">Schizophyllum commune (strain H4-8 / FGSC 9210)</name>
    <name type="common">Split gill fungus</name>
    <dbReference type="NCBI Taxonomy" id="578458"/>
    <lineage>
        <taxon>Eukaryota</taxon>
        <taxon>Fungi</taxon>
        <taxon>Dikarya</taxon>
        <taxon>Basidiomycota</taxon>
        <taxon>Agaricomycotina</taxon>
        <taxon>Agaricomycetes</taxon>
        <taxon>Agaricomycetidae</taxon>
        <taxon>Agaricales</taxon>
        <taxon>Schizophyllaceae</taxon>
        <taxon>Schizophyllum</taxon>
    </lineage>
</organism>
<dbReference type="CDD" id="cd20266">
    <property type="entry name" value="Complex1_LYR_NDUFA6_LYRM6"/>
    <property type="match status" value="1"/>
</dbReference>
<evidence type="ECO:0000256" key="1">
    <source>
        <dbReference type="ARBA" id="ARBA00004443"/>
    </source>
</evidence>
<keyword evidence="6" id="KW-0249">Electron transport</keyword>
<keyword evidence="3" id="KW-0813">Transport</keyword>
<dbReference type="GO" id="GO:0006979">
    <property type="term" value="P:response to oxidative stress"/>
    <property type="evidence" value="ECO:0007669"/>
    <property type="project" value="TreeGrafter"/>
</dbReference>
<evidence type="ECO:0000256" key="8">
    <source>
        <dbReference type="ARBA" id="ARBA00023136"/>
    </source>
</evidence>
<proteinExistence type="inferred from homology"/>
<keyword evidence="11" id="KW-1185">Reference proteome</keyword>
<evidence type="ECO:0000259" key="9">
    <source>
        <dbReference type="Pfam" id="PF05347"/>
    </source>
</evidence>
<dbReference type="PANTHER" id="PTHR12964">
    <property type="entry name" value="NADH-UBIQUINONE OXIDOREDUCTASE B14 SUBUNIT"/>
    <property type="match status" value="1"/>
</dbReference>
<accession>D8QG07</accession>
<comment type="subcellular location">
    <subcellularLocation>
        <location evidence="1">Mitochondrion inner membrane</location>
        <topology evidence="1">Peripheral membrane protein</topology>
        <orientation evidence="1">Matrix side</orientation>
    </subcellularLocation>
</comment>
<keyword evidence="4" id="KW-0679">Respiratory chain</keyword>
<dbReference type="RefSeq" id="XP_003028417.1">
    <property type="nucleotide sequence ID" value="XM_003028371.1"/>
</dbReference>
<dbReference type="PANTHER" id="PTHR12964:SF0">
    <property type="entry name" value="NADH DEHYDROGENASE [UBIQUINONE] 1 ALPHA SUBCOMPLEX SUBUNIT 6"/>
    <property type="match status" value="1"/>
</dbReference>